<dbReference type="RefSeq" id="WP_310223900.1">
    <property type="nucleotide sequence ID" value="NZ_JAVDWV010000007.1"/>
</dbReference>
<name>A0ABU1X0G2_SPHXE</name>
<feature type="domain" description="Putative auto-transporter adhesin head GIN" evidence="2">
    <location>
        <begin position="45"/>
        <end position="232"/>
    </location>
</feature>
<dbReference type="EMBL" id="JAVDWV010000007">
    <property type="protein sequence ID" value="MDR7155063.1"/>
    <property type="molecule type" value="Genomic_DNA"/>
</dbReference>
<evidence type="ECO:0000259" key="2">
    <source>
        <dbReference type="Pfam" id="PF10988"/>
    </source>
</evidence>
<accession>A0ABU1X0G2</accession>
<evidence type="ECO:0000313" key="4">
    <source>
        <dbReference type="Proteomes" id="UP001267638"/>
    </source>
</evidence>
<protein>
    <recommendedName>
        <fullName evidence="2">Putative auto-transporter adhesin head GIN domain-containing protein</fullName>
    </recommendedName>
</protein>
<feature type="chain" id="PRO_5045763624" description="Putative auto-transporter adhesin head GIN domain-containing protein" evidence="1">
    <location>
        <begin position="25"/>
        <end position="248"/>
    </location>
</feature>
<reference evidence="3 4" key="1">
    <citation type="submission" date="2023-07" db="EMBL/GenBank/DDBJ databases">
        <title>Sorghum-associated microbial communities from plants grown in Nebraska, USA.</title>
        <authorList>
            <person name="Schachtman D."/>
        </authorList>
    </citation>
    <scope>NUCLEOTIDE SEQUENCE [LARGE SCALE GENOMIC DNA]</scope>
    <source>
        <strain evidence="3 4">4256</strain>
    </source>
</reference>
<dbReference type="Gene3D" id="2.160.20.120">
    <property type="match status" value="1"/>
</dbReference>
<sequence length="248" mass="25301">MSRPFNLYALLLVGLAFPMTACSADPSAAGQAARTSAQQWAALKDFAAIDATGPDDVSVTIGTPFNVRAEGEAAAVADLDIAVKGDKLVIGRKSKGIWNWGSKDRSKGVKIFVTMPAISSVALTGAGDFAIDRVEGEALKLSLTGAGDFRADQINVGRFTADMTGAGSIKITGRAENAKLSITGAGDIDGKDLKVGTADVETLGAGDIDIASDGRVAIKITGAGDVRVKGKAQCTINSMGPGEARCAP</sequence>
<dbReference type="InterPro" id="IPR021255">
    <property type="entry name" value="DUF2807"/>
</dbReference>
<feature type="signal peptide" evidence="1">
    <location>
        <begin position="1"/>
        <end position="24"/>
    </location>
</feature>
<keyword evidence="4" id="KW-1185">Reference proteome</keyword>
<keyword evidence="1" id="KW-0732">Signal</keyword>
<evidence type="ECO:0000256" key="1">
    <source>
        <dbReference type="SAM" id="SignalP"/>
    </source>
</evidence>
<proteinExistence type="predicted"/>
<dbReference type="Pfam" id="PF10988">
    <property type="entry name" value="DUF2807"/>
    <property type="match status" value="1"/>
</dbReference>
<evidence type="ECO:0000313" key="3">
    <source>
        <dbReference type="EMBL" id="MDR7155063.1"/>
    </source>
</evidence>
<comment type="caution">
    <text evidence="3">The sequence shown here is derived from an EMBL/GenBank/DDBJ whole genome shotgun (WGS) entry which is preliminary data.</text>
</comment>
<gene>
    <name evidence="3" type="ORF">J2W40_001881</name>
</gene>
<organism evidence="3 4">
    <name type="scientific">Sphingobium xenophagum</name>
    <dbReference type="NCBI Taxonomy" id="121428"/>
    <lineage>
        <taxon>Bacteria</taxon>
        <taxon>Pseudomonadati</taxon>
        <taxon>Pseudomonadota</taxon>
        <taxon>Alphaproteobacteria</taxon>
        <taxon>Sphingomonadales</taxon>
        <taxon>Sphingomonadaceae</taxon>
        <taxon>Sphingobium</taxon>
    </lineage>
</organism>
<dbReference type="Proteomes" id="UP001267638">
    <property type="component" value="Unassembled WGS sequence"/>
</dbReference>